<sequence length="68" mass="7534">MIILHALGLFGVDGRKSPSATGMIILSLALARKQERKRQRAAEPMALTINGRFLVRNDRLHVPAPEDD</sequence>
<gene>
    <name evidence="1" type="ORF">CK501_08305</name>
</gene>
<evidence type="ECO:0000313" key="1">
    <source>
        <dbReference type="EMBL" id="PAU80440.1"/>
    </source>
</evidence>
<comment type="caution">
    <text evidence="1">The sequence shown here is derived from an EMBL/GenBank/DDBJ whole genome shotgun (WGS) entry which is preliminary data.</text>
</comment>
<reference evidence="1 2" key="1">
    <citation type="submission" date="2017-08" db="EMBL/GenBank/DDBJ databases">
        <title>Halovibrio sewagensis sp. nov., isolated from wastewater of high salinity.</title>
        <authorList>
            <person name="Dong X."/>
            <person name="Zhang G."/>
        </authorList>
    </citation>
    <scope>NUCLEOTIDE SEQUENCE [LARGE SCALE GENOMIC DNA]</scope>
    <source>
        <strain evidence="1 2">YL5-2</strain>
    </source>
</reference>
<name>A0A2A2F6K1_9GAMM</name>
<dbReference type="RefSeq" id="WP_095617281.1">
    <property type="nucleotide sequence ID" value="NZ_NSKD01000003.1"/>
</dbReference>
<dbReference type="EMBL" id="NSKD01000003">
    <property type="protein sequence ID" value="PAU80440.1"/>
    <property type="molecule type" value="Genomic_DNA"/>
</dbReference>
<dbReference type="AlphaFoldDB" id="A0A2A2F6K1"/>
<proteinExistence type="predicted"/>
<evidence type="ECO:0000313" key="2">
    <source>
        <dbReference type="Proteomes" id="UP000218896"/>
    </source>
</evidence>
<accession>A0A2A2F6K1</accession>
<organism evidence="1 2">
    <name type="scientific">Halovibrio salipaludis</name>
    <dbReference type="NCBI Taxonomy" id="2032626"/>
    <lineage>
        <taxon>Bacteria</taxon>
        <taxon>Pseudomonadati</taxon>
        <taxon>Pseudomonadota</taxon>
        <taxon>Gammaproteobacteria</taxon>
        <taxon>Oceanospirillales</taxon>
        <taxon>Halomonadaceae</taxon>
        <taxon>Halovibrio</taxon>
    </lineage>
</organism>
<keyword evidence="2" id="KW-1185">Reference proteome</keyword>
<protein>
    <submittedName>
        <fullName evidence="1">Uncharacterized protein</fullName>
    </submittedName>
</protein>
<dbReference type="Proteomes" id="UP000218896">
    <property type="component" value="Unassembled WGS sequence"/>
</dbReference>